<gene>
    <name evidence="2" type="ORF">CP97_02870</name>
</gene>
<protein>
    <recommendedName>
        <fullName evidence="1">Bacteriophage phiJL001 Gp84 C-terminal domain-containing protein</fullName>
    </recommendedName>
</protein>
<evidence type="ECO:0000313" key="2">
    <source>
        <dbReference type="EMBL" id="AKQ41211.1"/>
    </source>
</evidence>
<dbReference type="STRING" id="1648404.CP97_02870"/>
<reference evidence="2 3" key="1">
    <citation type="journal article" date="2015" name="Int. J. Syst. Evol. Microbiol.">
        <title>Erythrobacter atlanticus sp. nov., a bacterium from ocean sediment able to degrade polycyclic aromatic hydrocarbons.</title>
        <authorList>
            <person name="Zhuang L."/>
            <person name="Liu Y."/>
            <person name="Wang L."/>
            <person name="Wang W."/>
            <person name="Shao Z."/>
        </authorList>
    </citation>
    <scope>NUCLEOTIDE SEQUENCE [LARGE SCALE GENOMIC DNA]</scope>
    <source>
        <strain evidence="3">s21-N3</strain>
    </source>
</reference>
<organism evidence="2 3">
    <name type="scientific">Aurantiacibacter atlanticus</name>
    <dbReference type="NCBI Taxonomy" id="1648404"/>
    <lineage>
        <taxon>Bacteria</taxon>
        <taxon>Pseudomonadati</taxon>
        <taxon>Pseudomonadota</taxon>
        <taxon>Alphaproteobacteria</taxon>
        <taxon>Sphingomonadales</taxon>
        <taxon>Erythrobacteraceae</taxon>
        <taxon>Aurantiacibacter</taxon>
    </lineage>
</organism>
<dbReference type="InterPro" id="IPR018964">
    <property type="entry name" value="Phage_phiJL001_Gp84_C"/>
</dbReference>
<proteinExistence type="predicted"/>
<dbReference type="Pfam" id="PF09931">
    <property type="entry name" value="Phage_phiJL001_Gp84_N"/>
    <property type="match status" value="1"/>
</dbReference>
<dbReference type="NCBIfam" id="TIGR02218">
    <property type="entry name" value="phg_TIGR02218"/>
    <property type="match status" value="1"/>
</dbReference>
<feature type="domain" description="Bacteriophage phiJL001 Gp84 C-terminal" evidence="1">
    <location>
        <begin position="188"/>
        <end position="263"/>
    </location>
</feature>
<accession>A0A0H4VEG4</accession>
<evidence type="ECO:0000313" key="3">
    <source>
        <dbReference type="Proteomes" id="UP000059113"/>
    </source>
</evidence>
<reference evidence="3" key="2">
    <citation type="submission" date="2015-04" db="EMBL/GenBank/DDBJ databases">
        <title>The complete genome sequence of Erythrobacter sp. s21-N3.</title>
        <authorList>
            <person name="Zhuang L."/>
            <person name="Liu Y."/>
            <person name="Shao Z."/>
        </authorList>
    </citation>
    <scope>NUCLEOTIDE SEQUENCE [LARGE SCALE GENOMIC DNA]</scope>
    <source>
        <strain evidence="3">s21-N3</strain>
    </source>
</reference>
<dbReference type="OrthoDB" id="1633386at2"/>
<sequence>MSHIFFANELEGVATWWSIKRRDGVALGFTSHDRDLVFANFTYRAAPGMIPSAIRRTAGLSSDAVEVEGVLAHDSISAADLEAGKYVGARIAIGLIDWETHDRATLFQGELGNISQEDGAFEAELRSAKASLDIDVVPRTSPTCRAEFCGTGCGISPARFTHLLRVESLDMETGSVSFIGAPADAAMHGGSVKWVDGPLAGITMQIIEAEGTLLYLDQSLSDGIAQGDLAILREGCDHTMSTCSSRFGNAVNFRGEPHLPGNDLLARYPVSSG</sequence>
<dbReference type="Proteomes" id="UP000059113">
    <property type="component" value="Chromosome"/>
</dbReference>
<dbReference type="KEGG" id="ery:CP97_02870"/>
<dbReference type="AlphaFoldDB" id="A0A0H4VEG4"/>
<name>A0A0H4VEG4_9SPHN</name>
<dbReference type="RefSeq" id="WP_048884710.1">
    <property type="nucleotide sequence ID" value="NZ_CP011310.1"/>
</dbReference>
<dbReference type="EMBL" id="CP011310">
    <property type="protein sequence ID" value="AKQ41211.1"/>
    <property type="molecule type" value="Genomic_DNA"/>
</dbReference>
<dbReference type="InterPro" id="IPR011928">
    <property type="entry name" value="Phage_phiJL001_Gp84"/>
</dbReference>
<dbReference type="Pfam" id="PF09356">
    <property type="entry name" value="Phage_BR0599"/>
    <property type="match status" value="1"/>
</dbReference>
<keyword evidence="3" id="KW-1185">Reference proteome</keyword>
<dbReference type="PATRIC" id="fig|1648404.4.peg.606"/>
<evidence type="ECO:0000259" key="1">
    <source>
        <dbReference type="Pfam" id="PF09356"/>
    </source>
</evidence>